<evidence type="ECO:0000259" key="3">
    <source>
        <dbReference type="PROSITE" id="PS51186"/>
    </source>
</evidence>
<accession>A0ABZ2ZJK0</accession>
<dbReference type="CDD" id="cd04301">
    <property type="entry name" value="NAT_SF"/>
    <property type="match status" value="1"/>
</dbReference>
<dbReference type="RefSeq" id="WP_342025940.1">
    <property type="nucleotide sequence ID" value="NZ_CP151651.1"/>
</dbReference>
<dbReference type="EMBL" id="CP151651">
    <property type="protein sequence ID" value="WZP08307.1"/>
    <property type="molecule type" value="Genomic_DNA"/>
</dbReference>
<keyword evidence="1" id="KW-0808">Transferase</keyword>
<dbReference type="PROSITE" id="PS51186">
    <property type="entry name" value="GNAT"/>
    <property type="match status" value="1"/>
</dbReference>
<keyword evidence="2" id="KW-0012">Acyltransferase</keyword>
<dbReference type="SUPFAM" id="SSF55729">
    <property type="entry name" value="Acyl-CoA N-acyltransferases (Nat)"/>
    <property type="match status" value="1"/>
</dbReference>
<reference evidence="4 5" key="1">
    <citation type="submission" date="2024-04" db="EMBL/GenBank/DDBJ databases">
        <title>Screening of coral probiotics and analysis of their probiotic properties.</title>
        <authorList>
            <person name="Wang S."/>
        </authorList>
    </citation>
    <scope>NUCLEOTIDE SEQUENCE [LARGE SCALE GENOMIC DNA]</scope>
    <source>
        <strain evidence="4 5">GXU-Z9</strain>
    </source>
</reference>
<gene>
    <name evidence="4" type="ORF">AADC60_03990</name>
</gene>
<dbReference type="Pfam" id="PF00583">
    <property type="entry name" value="Acetyltransf_1"/>
    <property type="match status" value="1"/>
</dbReference>
<evidence type="ECO:0000256" key="2">
    <source>
        <dbReference type="ARBA" id="ARBA00023315"/>
    </source>
</evidence>
<keyword evidence="5" id="KW-1185">Reference proteome</keyword>
<dbReference type="PANTHER" id="PTHR43800">
    <property type="entry name" value="PEPTIDYL-LYSINE N-ACETYLTRANSFERASE YJAB"/>
    <property type="match status" value="1"/>
</dbReference>
<evidence type="ECO:0000256" key="1">
    <source>
        <dbReference type="ARBA" id="ARBA00022679"/>
    </source>
</evidence>
<dbReference type="Proteomes" id="UP001472074">
    <property type="component" value="Chromosome"/>
</dbReference>
<sequence length="152" mass="17344">MNIRPYKETDKDFLVSLSTRFAESNLMGWRDPEKMEEAQLKIAKESLNDPSPGTEIFVAEEETGELLGFIEVKPHKDFLSGIEQGNIVAIAVLSKGEGKGVGKRLMEKAEEWAHQKGYHQIILNVFAMNDRAVNFYKHLNYETEVLKMVKEI</sequence>
<evidence type="ECO:0000313" key="5">
    <source>
        <dbReference type="Proteomes" id="UP001472074"/>
    </source>
</evidence>
<organism evidence="4 5">
    <name type="scientific">Cytobacillus pseudoceanisediminis</name>
    <dbReference type="NCBI Taxonomy" id="3051614"/>
    <lineage>
        <taxon>Bacteria</taxon>
        <taxon>Bacillati</taxon>
        <taxon>Bacillota</taxon>
        <taxon>Bacilli</taxon>
        <taxon>Bacillales</taxon>
        <taxon>Bacillaceae</taxon>
        <taxon>Cytobacillus</taxon>
    </lineage>
</organism>
<proteinExistence type="predicted"/>
<name>A0ABZ2ZJK0_9BACI</name>
<dbReference type="InterPro" id="IPR016181">
    <property type="entry name" value="Acyl_CoA_acyltransferase"/>
</dbReference>
<evidence type="ECO:0000313" key="4">
    <source>
        <dbReference type="EMBL" id="WZP08307.1"/>
    </source>
</evidence>
<dbReference type="Gene3D" id="3.40.630.30">
    <property type="match status" value="1"/>
</dbReference>
<feature type="domain" description="N-acetyltransferase" evidence="3">
    <location>
        <begin position="1"/>
        <end position="152"/>
    </location>
</feature>
<dbReference type="InterPro" id="IPR000182">
    <property type="entry name" value="GNAT_dom"/>
</dbReference>
<dbReference type="PANTHER" id="PTHR43800:SF1">
    <property type="entry name" value="PEPTIDYL-LYSINE N-ACETYLTRANSFERASE YJAB"/>
    <property type="match status" value="1"/>
</dbReference>
<protein>
    <submittedName>
        <fullName evidence="4">GNAT family N-acetyltransferase</fullName>
    </submittedName>
</protein>